<gene>
    <name evidence="2" type="ORF">TPC1_30492</name>
</gene>
<sequence length="561" mass="63879">GIISANGRYIFDLDSDDELNNDDVLKNIHKKWLENQPDVIHTNLLYTNNGSLSLYEFGMVKYENITFRQPDLINYLNQNHLACGKLLKRSCYLDALLFISEATLNQHLIYYEDLLQMSSLGPFVKTVSTLQINSINYYINQESSMGQKSKSMVKHAHDAALVGNALKRSSSQLIRERALLGVQNEQTSFKKAFTAEQYCDYIKMLNYDVDDRLLCNLCPRHQIGKLGACIECGFNQFSNLSQSCVDCPYEVLDNTCNEPWREFPHERNQTVILVNNTKYVDAFRSQVLRVDGERVKSVGEAILGAEYPFILVNSDQFQPSKFDLLRIDDQVQISTDKAKYLIKKVGVGAGEWLIQQETGDIRVFGLQTPQSGIKFRMELCEGFMENNFTAFVSDKPFEPISVFEDGLFLFETFSTKNALRFDFAGQGGHYLRLNLEKLKMASENTNLAVYLDKTQIFGGELAETTILNLVLEAKAGQKLKIKAKTGEKRKTVIRKATFSRDQVEKMKTAFDSKQPYELEMEKGKMGTNLVVVIILIVAVLAAKKCKKNTKLDVEVERKRQE</sequence>
<dbReference type="AlphaFoldDB" id="A0A146JZA8"/>
<proteinExistence type="predicted"/>
<name>A0A146JZA8_9EUKA</name>
<evidence type="ECO:0000256" key="1">
    <source>
        <dbReference type="SAM" id="Phobius"/>
    </source>
</evidence>
<feature type="transmembrane region" description="Helical" evidence="1">
    <location>
        <begin position="525"/>
        <end position="542"/>
    </location>
</feature>
<organism evidence="2">
    <name type="scientific">Trepomonas sp. PC1</name>
    <dbReference type="NCBI Taxonomy" id="1076344"/>
    <lineage>
        <taxon>Eukaryota</taxon>
        <taxon>Metamonada</taxon>
        <taxon>Diplomonadida</taxon>
        <taxon>Hexamitidae</taxon>
        <taxon>Hexamitinae</taxon>
        <taxon>Trepomonas</taxon>
    </lineage>
</organism>
<reference evidence="2" key="1">
    <citation type="submission" date="2015-07" db="EMBL/GenBank/DDBJ databases">
        <title>Adaptation to a free-living lifestyle via gene acquisitions in the diplomonad Trepomonas sp. PC1.</title>
        <authorList>
            <person name="Xu F."/>
            <person name="Jerlstrom-Hultqvist J."/>
            <person name="Kolisko M."/>
            <person name="Simpson A.G.B."/>
            <person name="Roger A.J."/>
            <person name="Svard S.G."/>
            <person name="Andersson J.O."/>
        </authorList>
    </citation>
    <scope>NUCLEOTIDE SEQUENCE</scope>
    <source>
        <strain evidence="2">PC1</strain>
    </source>
</reference>
<dbReference type="InterPro" id="IPR029044">
    <property type="entry name" value="Nucleotide-diphossugar_trans"/>
</dbReference>
<keyword evidence="1" id="KW-0472">Membrane</keyword>
<keyword evidence="1" id="KW-0812">Transmembrane</keyword>
<feature type="non-terminal residue" evidence="2">
    <location>
        <position position="1"/>
    </location>
</feature>
<keyword evidence="1" id="KW-1133">Transmembrane helix</keyword>
<dbReference type="SUPFAM" id="SSF53448">
    <property type="entry name" value="Nucleotide-diphospho-sugar transferases"/>
    <property type="match status" value="1"/>
</dbReference>
<protein>
    <submittedName>
        <fullName evidence="2">Uncharacterized protein</fullName>
    </submittedName>
</protein>
<accession>A0A146JZA8</accession>
<evidence type="ECO:0000313" key="2">
    <source>
        <dbReference type="EMBL" id="JAP90013.1"/>
    </source>
</evidence>
<dbReference type="Gene3D" id="3.90.550.10">
    <property type="entry name" value="Spore Coat Polysaccharide Biosynthesis Protein SpsA, Chain A"/>
    <property type="match status" value="1"/>
</dbReference>
<dbReference type="EMBL" id="GDID01006593">
    <property type="protein sequence ID" value="JAP90013.1"/>
    <property type="molecule type" value="Transcribed_RNA"/>
</dbReference>